<evidence type="ECO:0000313" key="2">
    <source>
        <dbReference type="EMBL" id="KAK7080567.1"/>
    </source>
</evidence>
<dbReference type="AlphaFoldDB" id="A0AAN8XBZ2"/>
<keyword evidence="3" id="KW-1185">Reference proteome</keyword>
<evidence type="ECO:0000256" key="1">
    <source>
        <dbReference type="SAM" id="MobiDB-lite"/>
    </source>
</evidence>
<feature type="compositionally biased region" description="Basic and acidic residues" evidence="1">
    <location>
        <begin position="33"/>
        <end position="44"/>
    </location>
</feature>
<name>A0AAN8XBZ2_HALRR</name>
<accession>A0AAN8XBZ2</accession>
<sequence length="109" mass="12624">MPLLNSDRDGVRTLDLTPESRGRYRLSHGGKKTRNDECEQRQSLKEDQPLPIHFSEDQLQGLINIPDNREKYVIISTICLYFLRRNTSGEACVRVCRFHAWVYEIAGST</sequence>
<feature type="compositionally biased region" description="Basic and acidic residues" evidence="1">
    <location>
        <begin position="1"/>
        <end position="22"/>
    </location>
</feature>
<feature type="compositionally biased region" description="Basic residues" evidence="1">
    <location>
        <begin position="23"/>
        <end position="32"/>
    </location>
</feature>
<dbReference type="Proteomes" id="UP001381693">
    <property type="component" value="Unassembled WGS sequence"/>
</dbReference>
<comment type="caution">
    <text evidence="2">The sequence shown here is derived from an EMBL/GenBank/DDBJ whole genome shotgun (WGS) entry which is preliminary data.</text>
</comment>
<feature type="region of interest" description="Disordered" evidence="1">
    <location>
        <begin position="1"/>
        <end position="44"/>
    </location>
</feature>
<reference evidence="2 3" key="1">
    <citation type="submission" date="2023-11" db="EMBL/GenBank/DDBJ databases">
        <title>Halocaridina rubra genome assembly.</title>
        <authorList>
            <person name="Smith C."/>
        </authorList>
    </citation>
    <scope>NUCLEOTIDE SEQUENCE [LARGE SCALE GENOMIC DNA]</scope>
    <source>
        <strain evidence="2">EP-1</strain>
        <tissue evidence="2">Whole</tissue>
    </source>
</reference>
<protein>
    <submittedName>
        <fullName evidence="2">Uncharacterized protein</fullName>
    </submittedName>
</protein>
<organism evidence="2 3">
    <name type="scientific">Halocaridina rubra</name>
    <name type="common">Hawaiian red shrimp</name>
    <dbReference type="NCBI Taxonomy" id="373956"/>
    <lineage>
        <taxon>Eukaryota</taxon>
        <taxon>Metazoa</taxon>
        <taxon>Ecdysozoa</taxon>
        <taxon>Arthropoda</taxon>
        <taxon>Crustacea</taxon>
        <taxon>Multicrustacea</taxon>
        <taxon>Malacostraca</taxon>
        <taxon>Eumalacostraca</taxon>
        <taxon>Eucarida</taxon>
        <taxon>Decapoda</taxon>
        <taxon>Pleocyemata</taxon>
        <taxon>Caridea</taxon>
        <taxon>Atyoidea</taxon>
        <taxon>Atyidae</taxon>
        <taxon>Halocaridina</taxon>
    </lineage>
</organism>
<evidence type="ECO:0000313" key="3">
    <source>
        <dbReference type="Proteomes" id="UP001381693"/>
    </source>
</evidence>
<proteinExistence type="predicted"/>
<dbReference type="EMBL" id="JAXCGZ010005865">
    <property type="protein sequence ID" value="KAK7080567.1"/>
    <property type="molecule type" value="Genomic_DNA"/>
</dbReference>
<gene>
    <name evidence="2" type="ORF">SK128_021377</name>
</gene>